<comment type="caution">
    <text evidence="2">The sequence shown here is derived from an EMBL/GenBank/DDBJ whole genome shotgun (WGS) entry which is preliminary data.</text>
</comment>
<keyword evidence="3" id="KW-1185">Reference proteome</keyword>
<reference evidence="2 3" key="1">
    <citation type="journal article" date="2017" name="Int. J. Syst. Evol. Microbiol.">
        <title>Rouxiella badensis sp. nov. and Rouxiella silvae sp. nov. isolated from peat bog soil in Germany and emendation of the genus description.</title>
        <authorList>
            <person name="Le Fleche-Mateos A."/>
            <person name="Kugler J.H."/>
            <person name="Hansen S.H."/>
            <person name="Syldatk C."/>
            <person name="Hausmann R."/>
            <person name="Lomprez F."/>
            <person name="Vandenbogaert M."/>
            <person name="Manuguerra J.C."/>
            <person name="Grimont P.A."/>
        </authorList>
    </citation>
    <scope>NUCLEOTIDE SEQUENCE [LARGE SCALE GENOMIC DNA]</scope>
    <source>
        <strain evidence="2 3">DSM 100043</strain>
    </source>
</reference>
<evidence type="ECO:0000256" key="1">
    <source>
        <dbReference type="SAM" id="SignalP"/>
    </source>
</evidence>
<dbReference type="RefSeq" id="WP_017490644.1">
    <property type="nucleotide sequence ID" value="NZ_CAUQAZ010000117.1"/>
</dbReference>
<sequence>MTPNLRRFVCSTTVLFFASLPAVYASDALDNAIVVPQGEQRAATSSPTIADIYRQCKNGATYDGTKAQEGQRLICNGFMMAAVQSATNNGNGTCPAVTYRQILDKVNHKISGVEQWQQPALPWLVAALKDVGCKDH</sequence>
<accession>A0A1X0WGZ4</accession>
<protein>
    <recommendedName>
        <fullName evidence="4">Rap1a immunity protein domain-containing protein</fullName>
    </recommendedName>
</protein>
<proteinExistence type="predicted"/>
<dbReference type="AlphaFoldDB" id="A0A1X0WGZ4"/>
<name>A0A1X0WGZ4_9GAMM</name>
<feature type="signal peptide" evidence="1">
    <location>
        <begin position="1"/>
        <end position="25"/>
    </location>
</feature>
<evidence type="ECO:0000313" key="2">
    <source>
        <dbReference type="EMBL" id="ORJ26077.1"/>
    </source>
</evidence>
<feature type="chain" id="PRO_5010878733" description="Rap1a immunity protein domain-containing protein" evidence="1">
    <location>
        <begin position="26"/>
        <end position="136"/>
    </location>
</feature>
<keyword evidence="1" id="KW-0732">Signal</keyword>
<dbReference type="GeneID" id="93565832"/>
<dbReference type="Proteomes" id="UP000192536">
    <property type="component" value="Unassembled WGS sequence"/>
</dbReference>
<organism evidence="2 3">
    <name type="scientific">Rouxiella badensis</name>
    <dbReference type="NCBI Taxonomy" id="1646377"/>
    <lineage>
        <taxon>Bacteria</taxon>
        <taxon>Pseudomonadati</taxon>
        <taxon>Pseudomonadota</taxon>
        <taxon>Gammaproteobacteria</taxon>
        <taxon>Enterobacterales</taxon>
        <taxon>Yersiniaceae</taxon>
        <taxon>Rouxiella</taxon>
    </lineage>
</organism>
<dbReference type="EMBL" id="MRWE01000010">
    <property type="protein sequence ID" value="ORJ26077.1"/>
    <property type="molecule type" value="Genomic_DNA"/>
</dbReference>
<evidence type="ECO:0000313" key="3">
    <source>
        <dbReference type="Proteomes" id="UP000192536"/>
    </source>
</evidence>
<evidence type="ECO:0008006" key="4">
    <source>
        <dbReference type="Google" id="ProtNLM"/>
    </source>
</evidence>
<gene>
    <name evidence="2" type="ORF">BS640_08170</name>
</gene>